<dbReference type="Pfam" id="PF00291">
    <property type="entry name" value="PALP"/>
    <property type="match status" value="1"/>
</dbReference>
<reference evidence="5 6" key="1">
    <citation type="journal article" date="2014" name="Genome Announc.">
        <title>Comparative Genome Analysis of Two Isolates of the Fish Pathogen Piscirickettsia salmonis from Different Hosts Reveals Major Differences in Virulence-Associated Secretion Systems.</title>
        <authorList>
            <person name="Bohle H."/>
            <person name="Henriquez P."/>
            <person name="Grothusen H."/>
            <person name="Navas E."/>
            <person name="Sandoval A."/>
            <person name="Bustamante F."/>
            <person name="Bustos P."/>
            <person name="Mancilla M."/>
        </authorList>
    </citation>
    <scope>NUCLEOTIDE SEQUENCE [LARGE SCALE GENOMIC DNA]</scope>
    <source>
        <strain evidence="6">B1-32597</strain>
    </source>
</reference>
<dbReference type="NCBIfam" id="NF005292">
    <property type="entry name" value="PRK06815.1"/>
    <property type="match status" value="1"/>
</dbReference>
<keyword evidence="4 5" id="KW-0456">Lyase</keyword>
<dbReference type="CDD" id="cd01562">
    <property type="entry name" value="Thr-dehyd"/>
    <property type="match status" value="1"/>
</dbReference>
<evidence type="ECO:0000313" key="6">
    <source>
        <dbReference type="Proteomes" id="UP000029558"/>
    </source>
</evidence>
<dbReference type="InterPro" id="IPR001926">
    <property type="entry name" value="TrpB-like_PALP"/>
</dbReference>
<comment type="cofactor">
    <cofactor evidence="1">
        <name>pyridoxal 5'-phosphate</name>
        <dbReference type="ChEBI" id="CHEBI:597326"/>
    </cofactor>
</comment>
<organism evidence="5 6">
    <name type="scientific">Piscirickettsia salmonis</name>
    <dbReference type="NCBI Taxonomy" id="1238"/>
    <lineage>
        <taxon>Bacteria</taxon>
        <taxon>Pseudomonadati</taxon>
        <taxon>Pseudomonadota</taxon>
        <taxon>Gammaproteobacteria</taxon>
        <taxon>Thiotrichales</taxon>
        <taxon>Piscirickettsiaceae</taxon>
        <taxon>Piscirickettsia</taxon>
    </lineage>
</organism>
<dbReference type="GO" id="GO:0009097">
    <property type="term" value="P:isoleucine biosynthetic process"/>
    <property type="evidence" value="ECO:0007669"/>
    <property type="project" value="TreeGrafter"/>
</dbReference>
<accession>A0A1L6TBM5</accession>
<evidence type="ECO:0000256" key="2">
    <source>
        <dbReference type="ARBA" id="ARBA00010869"/>
    </source>
</evidence>
<keyword evidence="3" id="KW-0663">Pyridoxal phosphate</keyword>
<evidence type="ECO:0000256" key="3">
    <source>
        <dbReference type="ARBA" id="ARBA00022898"/>
    </source>
</evidence>
<evidence type="ECO:0000313" key="5">
    <source>
        <dbReference type="EMBL" id="ALB22745.1"/>
    </source>
</evidence>
<sequence length="322" mass="34522">MDLLTKIIAADSKIKSQDRFVQKTPLEKSLILSNKLKCEVYLKCEHLQKTGSFKLRGALHKVLLMSENERQYGIVAASSGNHGLGVALAAQLGNTHATIYVPETASTMKLNAISSLSVDVIKVPSSDCLMAEQIARSEAGKNQQTFISPYNDLDVICGQGTIGLELIEQCNELDAVFIAVGGGGLISGVGHAIKATHPHIEIIGCWPENSPALYDALNSGHIVANSRDDDTLSDGTAGGVEENTITLALGQSIIDKKVLVSEQEIMAAIRQVGEYERWIIEGAAGVAVAGLMKMADQYKNKKIAVILCGRNISFDKYLIAIS</sequence>
<name>A0A1L6TBM5_PISSA</name>
<dbReference type="OrthoDB" id="9811476at2"/>
<dbReference type="InterPro" id="IPR050147">
    <property type="entry name" value="Ser/Thr_Dehydratase"/>
</dbReference>
<dbReference type="GO" id="GO:0003941">
    <property type="term" value="F:L-serine ammonia-lyase activity"/>
    <property type="evidence" value="ECO:0007669"/>
    <property type="project" value="TreeGrafter"/>
</dbReference>
<comment type="similarity">
    <text evidence="2">Belongs to the serine/threonine dehydratase family.</text>
</comment>
<dbReference type="Gene3D" id="3.40.50.1100">
    <property type="match status" value="2"/>
</dbReference>
<dbReference type="PANTHER" id="PTHR48078:SF6">
    <property type="entry name" value="L-THREONINE DEHYDRATASE CATABOLIC TDCB"/>
    <property type="match status" value="1"/>
</dbReference>
<evidence type="ECO:0000256" key="4">
    <source>
        <dbReference type="ARBA" id="ARBA00023239"/>
    </source>
</evidence>
<dbReference type="GO" id="GO:0004794">
    <property type="term" value="F:threonine deaminase activity"/>
    <property type="evidence" value="ECO:0007669"/>
    <property type="project" value="UniProtKB-EC"/>
</dbReference>
<dbReference type="SUPFAM" id="SSF53686">
    <property type="entry name" value="Tryptophan synthase beta subunit-like PLP-dependent enzymes"/>
    <property type="match status" value="1"/>
</dbReference>
<dbReference type="GO" id="GO:0006565">
    <property type="term" value="P:L-serine catabolic process"/>
    <property type="evidence" value="ECO:0007669"/>
    <property type="project" value="TreeGrafter"/>
</dbReference>
<protein>
    <submittedName>
        <fullName evidence="5">Pyridoxal-phosphate dependent enzyme family protein</fullName>
        <ecNumber evidence="5">4.3.1.19</ecNumber>
    </submittedName>
</protein>
<evidence type="ECO:0000256" key="1">
    <source>
        <dbReference type="ARBA" id="ARBA00001933"/>
    </source>
</evidence>
<dbReference type="Proteomes" id="UP000029558">
    <property type="component" value="Chromosome"/>
</dbReference>
<dbReference type="PROSITE" id="PS00165">
    <property type="entry name" value="DEHYDRATASE_SER_THR"/>
    <property type="match status" value="1"/>
</dbReference>
<dbReference type="EMBL" id="CP012508">
    <property type="protein sequence ID" value="ALB22745.1"/>
    <property type="molecule type" value="Genomic_DNA"/>
</dbReference>
<dbReference type="PANTHER" id="PTHR48078">
    <property type="entry name" value="THREONINE DEHYDRATASE, MITOCHONDRIAL-RELATED"/>
    <property type="match status" value="1"/>
</dbReference>
<dbReference type="RefSeq" id="WP_027243029.1">
    <property type="nucleotide sequence ID" value="NZ_CP012508.1"/>
</dbReference>
<gene>
    <name evidence="5" type="ORF">KU39_1563</name>
</gene>
<proteinExistence type="inferred from homology"/>
<dbReference type="GO" id="GO:0030170">
    <property type="term" value="F:pyridoxal phosphate binding"/>
    <property type="evidence" value="ECO:0007669"/>
    <property type="project" value="InterPro"/>
</dbReference>
<dbReference type="EC" id="4.3.1.19" evidence="5"/>
<dbReference type="AlphaFoldDB" id="A0A1L6TBM5"/>
<dbReference type="InterPro" id="IPR036052">
    <property type="entry name" value="TrpB-like_PALP_sf"/>
</dbReference>
<dbReference type="GO" id="GO:0006567">
    <property type="term" value="P:L-threonine catabolic process"/>
    <property type="evidence" value="ECO:0007669"/>
    <property type="project" value="TreeGrafter"/>
</dbReference>
<dbReference type="FunFam" id="3.40.50.1100:FF:000005">
    <property type="entry name" value="Threonine dehydratase catabolic"/>
    <property type="match status" value="1"/>
</dbReference>
<dbReference type="InterPro" id="IPR000634">
    <property type="entry name" value="Ser/Thr_deHydtase_PyrdxlP-BS"/>
</dbReference>